<dbReference type="PANTHER" id="PTHR11851:SF49">
    <property type="entry name" value="MITOCHONDRIAL-PROCESSING PEPTIDASE SUBUNIT ALPHA"/>
    <property type="match status" value="1"/>
</dbReference>
<dbReference type="SUPFAM" id="SSF63411">
    <property type="entry name" value="LuxS/MPP-like metallohydrolase"/>
    <property type="match status" value="2"/>
</dbReference>
<dbReference type="EMBL" id="JACHNU010000004">
    <property type="protein sequence ID" value="MBB4663412.1"/>
    <property type="molecule type" value="Genomic_DNA"/>
</dbReference>
<organism evidence="6 7">
    <name type="scientific">Conexibacter arvalis</name>
    <dbReference type="NCBI Taxonomy" id="912552"/>
    <lineage>
        <taxon>Bacteria</taxon>
        <taxon>Bacillati</taxon>
        <taxon>Actinomycetota</taxon>
        <taxon>Thermoleophilia</taxon>
        <taxon>Solirubrobacterales</taxon>
        <taxon>Conexibacteraceae</taxon>
        <taxon>Conexibacter</taxon>
    </lineage>
</organism>
<sequence length="426" mass="45955">MSDHRITELSSGVRIVTEAVPSVRSVSLGYWIGTGSRGESDAQAGLSHLIEHLLFKGTAKYRSLEIDQIFDGMGAELNAGTGKETTSVYSRVIDEHLDLAFDVMSDMVFRPALDDVDSEREVILEEIAMYEDDPQDKVFDVLGTAVFGDHPLGRSIIGSADVVAGAPIDAIRAFHDSRYVASNVVIAAAGAVDHDQLVEWASGRVPNGGRSADAPRPSAAPAAHAPRALFERKETEQYHVCLGGTGIARDDERRFALRVLDTIFGGTSSSRLFQEVRERRGLAYSVYSFTAQFSDTGQVGLYVGTRGDNLAPAMEVVARELERLRREPASADELARAKENLKGRVVLSMESTGARMNKLGSALLNDTPLLSVDEVVERIDAVALDTVAELAEELFAVERLSTAGIGPDEDVFRAALGPLSPQPARA</sequence>
<dbReference type="Pfam" id="PF05193">
    <property type="entry name" value="Peptidase_M16_C"/>
    <property type="match status" value="1"/>
</dbReference>
<comment type="similarity">
    <text evidence="1 2">Belongs to the peptidase M16 family.</text>
</comment>
<dbReference type="InterPro" id="IPR011249">
    <property type="entry name" value="Metalloenz_LuxS/M16"/>
</dbReference>
<dbReference type="GO" id="GO:0006508">
    <property type="term" value="P:proteolysis"/>
    <property type="evidence" value="ECO:0007669"/>
    <property type="project" value="InterPro"/>
</dbReference>
<feature type="domain" description="Peptidase M16 C-terminal" evidence="5">
    <location>
        <begin position="169"/>
        <end position="341"/>
    </location>
</feature>
<dbReference type="AlphaFoldDB" id="A0A840IEZ1"/>
<dbReference type="Gene3D" id="3.30.830.10">
    <property type="entry name" value="Metalloenzyme, LuxS/M16 peptidase-like"/>
    <property type="match status" value="2"/>
</dbReference>
<dbReference type="InterPro" id="IPR050361">
    <property type="entry name" value="MPP/UQCRC_Complex"/>
</dbReference>
<dbReference type="PANTHER" id="PTHR11851">
    <property type="entry name" value="METALLOPROTEASE"/>
    <property type="match status" value="1"/>
</dbReference>
<feature type="region of interest" description="Disordered" evidence="3">
    <location>
        <begin position="206"/>
        <end position="227"/>
    </location>
</feature>
<protein>
    <submittedName>
        <fullName evidence="6">Putative Zn-dependent peptidase</fullName>
    </submittedName>
</protein>
<dbReference type="InterPro" id="IPR007863">
    <property type="entry name" value="Peptidase_M16_C"/>
</dbReference>
<evidence type="ECO:0000256" key="2">
    <source>
        <dbReference type="RuleBase" id="RU004447"/>
    </source>
</evidence>
<dbReference type="GO" id="GO:0046872">
    <property type="term" value="F:metal ion binding"/>
    <property type="evidence" value="ECO:0007669"/>
    <property type="project" value="InterPro"/>
</dbReference>
<dbReference type="RefSeq" id="WP_183343143.1">
    <property type="nucleotide sequence ID" value="NZ_JACHNU010000004.1"/>
</dbReference>
<reference evidence="6 7" key="1">
    <citation type="submission" date="2020-08" db="EMBL/GenBank/DDBJ databases">
        <title>Genomic Encyclopedia of Archaeal and Bacterial Type Strains, Phase II (KMG-II): from individual species to whole genera.</title>
        <authorList>
            <person name="Goeker M."/>
        </authorList>
    </citation>
    <scope>NUCLEOTIDE SEQUENCE [LARGE SCALE GENOMIC DNA]</scope>
    <source>
        <strain evidence="6 7">DSM 23288</strain>
    </source>
</reference>
<accession>A0A840IEZ1</accession>
<evidence type="ECO:0000313" key="7">
    <source>
        <dbReference type="Proteomes" id="UP000585272"/>
    </source>
</evidence>
<proteinExistence type="inferred from homology"/>
<dbReference type="Pfam" id="PF00675">
    <property type="entry name" value="Peptidase_M16"/>
    <property type="match status" value="1"/>
</dbReference>
<feature type="domain" description="Peptidase M16 N-terminal" evidence="4">
    <location>
        <begin position="14"/>
        <end position="158"/>
    </location>
</feature>
<evidence type="ECO:0000259" key="4">
    <source>
        <dbReference type="Pfam" id="PF00675"/>
    </source>
</evidence>
<keyword evidence="7" id="KW-1185">Reference proteome</keyword>
<dbReference type="InterPro" id="IPR011765">
    <property type="entry name" value="Pept_M16_N"/>
</dbReference>
<dbReference type="Proteomes" id="UP000585272">
    <property type="component" value="Unassembled WGS sequence"/>
</dbReference>
<dbReference type="PROSITE" id="PS00143">
    <property type="entry name" value="INSULINASE"/>
    <property type="match status" value="1"/>
</dbReference>
<feature type="compositionally biased region" description="Low complexity" evidence="3">
    <location>
        <begin position="210"/>
        <end position="227"/>
    </location>
</feature>
<comment type="caution">
    <text evidence="6">The sequence shown here is derived from an EMBL/GenBank/DDBJ whole genome shotgun (WGS) entry which is preliminary data.</text>
</comment>
<gene>
    <name evidence="6" type="ORF">BDZ31_003007</name>
</gene>
<dbReference type="GO" id="GO:0004222">
    <property type="term" value="F:metalloendopeptidase activity"/>
    <property type="evidence" value="ECO:0007669"/>
    <property type="project" value="InterPro"/>
</dbReference>
<dbReference type="InterPro" id="IPR001431">
    <property type="entry name" value="Pept_M16_Zn_BS"/>
</dbReference>
<evidence type="ECO:0000313" key="6">
    <source>
        <dbReference type="EMBL" id="MBB4663412.1"/>
    </source>
</evidence>
<evidence type="ECO:0000256" key="3">
    <source>
        <dbReference type="SAM" id="MobiDB-lite"/>
    </source>
</evidence>
<evidence type="ECO:0000259" key="5">
    <source>
        <dbReference type="Pfam" id="PF05193"/>
    </source>
</evidence>
<name>A0A840IEZ1_9ACTN</name>
<evidence type="ECO:0000256" key="1">
    <source>
        <dbReference type="ARBA" id="ARBA00007261"/>
    </source>
</evidence>